<name>G1X2H1_ARTOA</name>
<proteinExistence type="predicted"/>
<sequence>MVRLSRLPRRIRDTSATKVCRDNINLKDSKEFEEADEYCPHCDNHYVLEAKTPRAALRVESEDVRMDSRFIKDDRLKDFDDSELFDVAETADRLG</sequence>
<dbReference type="GO" id="GO:0005758">
    <property type="term" value="C:mitochondrial intermembrane space"/>
    <property type="evidence" value="ECO:0007669"/>
    <property type="project" value="TreeGrafter"/>
</dbReference>
<dbReference type="RefSeq" id="XP_011118683.1">
    <property type="nucleotide sequence ID" value="XM_011120381.1"/>
</dbReference>
<dbReference type="Proteomes" id="UP000008784">
    <property type="component" value="Unassembled WGS sequence"/>
</dbReference>
<comment type="caution">
    <text evidence="1">The sequence shown here is derived from an EMBL/GenBank/DDBJ whole genome shotgun (WGS) entry which is preliminary data.</text>
</comment>
<dbReference type="HOGENOM" id="CLU_2558470_0_0_1"/>
<keyword evidence="2" id="KW-1185">Reference proteome</keyword>
<gene>
    <name evidence="1" type="ORF">AOL_s00007g480</name>
</gene>
<dbReference type="OrthoDB" id="411372at2759"/>
<dbReference type="AlphaFoldDB" id="G1X2H1"/>
<dbReference type="GeneID" id="22889612"/>
<dbReference type="PANTHER" id="PTHR28082:SF2">
    <property type="entry name" value="CHY-TYPE DOMAIN-CONTAINING PROTEIN"/>
    <property type="match status" value="1"/>
</dbReference>
<dbReference type="GO" id="GO:0008270">
    <property type="term" value="F:zinc ion binding"/>
    <property type="evidence" value="ECO:0007669"/>
    <property type="project" value="TreeGrafter"/>
</dbReference>
<dbReference type="InterPro" id="IPR052604">
    <property type="entry name" value="Mito_Tim_assembly_helper"/>
</dbReference>
<reference evidence="1 2" key="1">
    <citation type="journal article" date="2011" name="PLoS Pathog.">
        <title>Genomic and proteomic analyses of the fungus Arthrobotrys oligospora provide insights into nematode-trap formation.</title>
        <authorList>
            <person name="Yang J."/>
            <person name="Wang L."/>
            <person name="Ji X."/>
            <person name="Feng Y."/>
            <person name="Li X."/>
            <person name="Zou C."/>
            <person name="Xu J."/>
            <person name="Ren Y."/>
            <person name="Mi Q."/>
            <person name="Wu J."/>
            <person name="Liu S."/>
            <person name="Liu Y."/>
            <person name="Huang X."/>
            <person name="Wang H."/>
            <person name="Niu X."/>
            <person name="Li J."/>
            <person name="Liang L."/>
            <person name="Luo Y."/>
            <person name="Ji K."/>
            <person name="Zhou W."/>
            <person name="Yu Z."/>
            <person name="Li G."/>
            <person name="Liu Y."/>
            <person name="Li L."/>
            <person name="Qiao M."/>
            <person name="Feng L."/>
            <person name="Zhang K.-Q."/>
        </authorList>
    </citation>
    <scope>NUCLEOTIDE SEQUENCE [LARGE SCALE GENOMIC DNA]</scope>
    <source>
        <strain evidence="2">ATCC 24927 / CBS 115.81 / DSM 1491</strain>
    </source>
</reference>
<dbReference type="STRING" id="756982.G1X2H1"/>
<dbReference type="InParanoid" id="G1X2H1"/>
<organism evidence="1 2">
    <name type="scientific">Arthrobotrys oligospora (strain ATCC 24927 / CBS 115.81 / DSM 1491)</name>
    <name type="common">Nematode-trapping fungus</name>
    <name type="synonym">Didymozoophaga oligospora</name>
    <dbReference type="NCBI Taxonomy" id="756982"/>
    <lineage>
        <taxon>Eukaryota</taxon>
        <taxon>Fungi</taxon>
        <taxon>Dikarya</taxon>
        <taxon>Ascomycota</taxon>
        <taxon>Pezizomycotina</taxon>
        <taxon>Orbiliomycetes</taxon>
        <taxon>Orbiliales</taxon>
        <taxon>Orbiliaceae</taxon>
        <taxon>Orbilia</taxon>
        <taxon>Orbilia oligospora</taxon>
    </lineage>
</organism>
<protein>
    <submittedName>
        <fullName evidence="1">Uncharacterized protein</fullName>
    </submittedName>
</protein>
<dbReference type="PANTHER" id="PTHR28082">
    <property type="entry name" value="ZINC FINGER PROTEIN"/>
    <property type="match status" value="1"/>
</dbReference>
<evidence type="ECO:0000313" key="2">
    <source>
        <dbReference type="Proteomes" id="UP000008784"/>
    </source>
</evidence>
<evidence type="ECO:0000313" key="1">
    <source>
        <dbReference type="EMBL" id="EGX52697.1"/>
    </source>
</evidence>
<dbReference type="EMBL" id="ADOT01000017">
    <property type="protein sequence ID" value="EGX52697.1"/>
    <property type="molecule type" value="Genomic_DNA"/>
</dbReference>
<dbReference type="GO" id="GO:0045041">
    <property type="term" value="P:protein import into mitochondrial intermembrane space"/>
    <property type="evidence" value="ECO:0007669"/>
    <property type="project" value="TreeGrafter"/>
</dbReference>
<dbReference type="OMA" id="PRINSRM"/>
<accession>G1X2H1</accession>